<keyword evidence="6" id="KW-0508">mRNA splicing</keyword>
<dbReference type="InterPro" id="IPR011990">
    <property type="entry name" value="TPR-like_helical_dom_sf"/>
</dbReference>
<dbReference type="PANTHER" id="PTHR11246:SF3">
    <property type="entry name" value="CROOKED NECK-LIKE PROTEIN 1"/>
    <property type="match status" value="1"/>
</dbReference>
<evidence type="ECO:0000256" key="2">
    <source>
        <dbReference type="ARBA" id="ARBA00008644"/>
    </source>
</evidence>
<evidence type="ECO:0000256" key="7">
    <source>
        <dbReference type="ARBA" id="ARBA00023242"/>
    </source>
</evidence>
<dbReference type="EMBL" id="AC158465">
    <property type="protein sequence ID" value="ABN08700.1"/>
    <property type="molecule type" value="Genomic_DNA"/>
</dbReference>
<dbReference type="Gene3D" id="1.25.40.10">
    <property type="entry name" value="Tetratricopeptide repeat domain"/>
    <property type="match status" value="1"/>
</dbReference>
<feature type="region of interest" description="Disordered" evidence="8">
    <location>
        <begin position="1"/>
        <end position="20"/>
    </location>
</feature>
<dbReference type="InterPro" id="IPR005135">
    <property type="entry name" value="Endo/exonuclease/phosphatase"/>
</dbReference>
<dbReference type="InterPro" id="IPR055433">
    <property type="entry name" value="HAT_Syf1-like_N"/>
</dbReference>
<evidence type="ECO:0000256" key="8">
    <source>
        <dbReference type="SAM" id="MobiDB-lite"/>
    </source>
</evidence>
<evidence type="ECO:0000313" key="11">
    <source>
        <dbReference type="EMBL" id="ABN08700.1"/>
    </source>
</evidence>
<keyword evidence="5" id="KW-0677">Repeat</keyword>
<name>A2Q500_MEDTR</name>
<dbReference type="InterPro" id="IPR036691">
    <property type="entry name" value="Endo/exonu/phosph_ase_sf"/>
</dbReference>
<organism evidence="11">
    <name type="scientific">Medicago truncatula</name>
    <name type="common">Barrel medic</name>
    <name type="synonym">Medicago tribuloides</name>
    <dbReference type="NCBI Taxonomy" id="3880"/>
    <lineage>
        <taxon>Eukaryota</taxon>
        <taxon>Viridiplantae</taxon>
        <taxon>Streptophyta</taxon>
        <taxon>Embryophyta</taxon>
        <taxon>Tracheophyta</taxon>
        <taxon>Spermatophyta</taxon>
        <taxon>Magnoliopsida</taxon>
        <taxon>eudicotyledons</taxon>
        <taxon>Gunneridae</taxon>
        <taxon>Pentapetalae</taxon>
        <taxon>rosids</taxon>
        <taxon>fabids</taxon>
        <taxon>Fabales</taxon>
        <taxon>Fabaceae</taxon>
        <taxon>Papilionoideae</taxon>
        <taxon>50 kb inversion clade</taxon>
        <taxon>NPAAA clade</taxon>
        <taxon>Hologalegina</taxon>
        <taxon>IRL clade</taxon>
        <taxon>Trifolieae</taxon>
        <taxon>Medicago</taxon>
    </lineage>
</organism>
<dbReference type="InterPro" id="IPR045075">
    <property type="entry name" value="Syf1-like"/>
</dbReference>
<dbReference type="Pfam" id="PF23233">
    <property type="entry name" value="HAT_Syf1_CNRKL1_N"/>
    <property type="match status" value="1"/>
</dbReference>
<keyword evidence="11" id="KW-0255">Endonuclease</keyword>
<feature type="domain" description="Endonuclease/exonuclease/phosphatase" evidence="9">
    <location>
        <begin position="523"/>
        <end position="744"/>
    </location>
</feature>
<keyword evidence="3" id="KW-0507">mRNA processing</keyword>
<sequence>MRKQKEKMQTNKTGDPGRHCDWRTVTISQQTNAQLRNPKPKNGAMSSCSKNAERKLGFLTRPTRVKNKNPAPIQITAEQILREARALQEPKIRPPKQKIIYGKELGTYHLRKRKEFEDLIRRVGGLNVNVWIKYAHWEESQKDVNRARSVWERALEQQVHYKNHTLWLKYAEFEMKNRFVNHARNVYDRAVILLPRVHQLWYEYIHMEKILGNVAGVREVFERWMEWMPDQHAWLSYIKYELKYNEIERLRGIFELFVTCHPSVGAWLRYAKFEMKNGEVPRARSVYERAVENIADDDDEAQQLFEAFAEFEQSCNEIERAKCISKIALDHQIDLVIVKSWAPDFDFQKEILKVVPLWIQLPNLPLTCWGLDSLSRIGSTLGNPLFADECTSKQSRISYARLLVEIDVTRPLLYKVMVESPDGKCFEQRIVYDWEPSFCKKCQQVDHVCDKQSVQPVERPKKDWIPKTQVNLVDKGKQPEKINSDTEWNVPRKTATKQHVISQNSTMGRGPYPLWFDMKLVCWNVRGCNKPFKQKEIKNFLLKNKFDMCILVETRIKADKFNKISSMIFKRWPVLNNYDSAANGRIWVSWNPTVLDVKPIASSAQAIHCEVDNLTSSECFNFVAVYAFNTLEQRKELWNFIAHTSAQNSRNLLIGGDFNNVLLVDDRRNGNPVTQHEIQDFSDCLLHNRLSEVRTIGDYYTWCNNQTSGDRIYSKIDRFIANTSWLQKFTNAVGEVLPKGVSDHCPISMDMSCPASPKNTPFRFINVLTDHHLFPALIQEKWGPNLHTMVQVESLEKRSKRVKFYTFSRYCQKS</sequence>
<dbReference type="SUPFAM" id="SSF48452">
    <property type="entry name" value="TPR-like"/>
    <property type="match status" value="2"/>
</dbReference>
<feature type="region of interest" description="Disordered" evidence="8">
    <location>
        <begin position="29"/>
        <end position="51"/>
    </location>
</feature>
<evidence type="ECO:0000259" key="9">
    <source>
        <dbReference type="Pfam" id="PF03372"/>
    </source>
</evidence>
<evidence type="ECO:0000256" key="5">
    <source>
        <dbReference type="ARBA" id="ARBA00022737"/>
    </source>
</evidence>
<gene>
    <name evidence="11" type="ORF">MtrDRAFT_AC158465g18v2</name>
</gene>
<dbReference type="SMART" id="SM00386">
    <property type="entry name" value="HAT"/>
    <property type="match status" value="6"/>
</dbReference>
<keyword evidence="11" id="KW-0269">Exonuclease</keyword>
<comment type="similarity">
    <text evidence="2">Belongs to the crooked-neck family.</text>
</comment>
<dbReference type="GO" id="GO:0000398">
    <property type="term" value="P:mRNA splicing, via spliceosome"/>
    <property type="evidence" value="ECO:0007669"/>
    <property type="project" value="InterPro"/>
</dbReference>
<dbReference type="AlphaFoldDB" id="A2Q500"/>
<reference evidence="11" key="2">
    <citation type="submission" date="2007-03" db="EMBL/GenBank/DDBJ databases">
        <authorList>
            <consortium name="The International Medicago Genome Annotation Group"/>
        </authorList>
    </citation>
    <scope>NUCLEOTIDE SEQUENCE</scope>
</reference>
<dbReference type="SUPFAM" id="SSF56219">
    <property type="entry name" value="DNase I-like"/>
    <property type="match status" value="1"/>
</dbReference>
<comment type="subcellular location">
    <subcellularLocation>
        <location evidence="1">Nucleus</location>
    </subcellularLocation>
</comment>
<keyword evidence="11" id="KW-0540">Nuclease</keyword>
<evidence type="ECO:0000259" key="10">
    <source>
        <dbReference type="Pfam" id="PF23233"/>
    </source>
</evidence>
<dbReference type="Pfam" id="PF03372">
    <property type="entry name" value="Exo_endo_phos"/>
    <property type="match status" value="1"/>
</dbReference>
<feature type="domain" description="Pre-mRNA-splicing factor Syf1-like N-terminal HAT-repeats" evidence="10">
    <location>
        <begin position="116"/>
        <end position="262"/>
    </location>
</feature>
<dbReference type="InterPro" id="IPR003107">
    <property type="entry name" value="HAT"/>
</dbReference>
<keyword evidence="11" id="KW-0378">Hydrolase</keyword>
<evidence type="ECO:0000256" key="1">
    <source>
        <dbReference type="ARBA" id="ARBA00004123"/>
    </source>
</evidence>
<dbReference type="GO" id="GO:0004519">
    <property type="term" value="F:endonuclease activity"/>
    <property type="evidence" value="ECO:0007669"/>
    <property type="project" value="UniProtKB-KW"/>
</dbReference>
<dbReference type="GO" id="GO:0004527">
    <property type="term" value="F:exonuclease activity"/>
    <property type="evidence" value="ECO:0007669"/>
    <property type="project" value="UniProtKB-KW"/>
</dbReference>
<keyword evidence="7" id="KW-0539">Nucleus</keyword>
<proteinExistence type="inferred from homology"/>
<keyword evidence="4" id="KW-0747">Spliceosome</keyword>
<accession>A2Q500</accession>
<reference evidence="11" key="1">
    <citation type="submission" date="2005-04" db="EMBL/GenBank/DDBJ databases">
        <authorList>
            <person name="Town C.D."/>
        </authorList>
    </citation>
    <scope>NUCLEOTIDE SEQUENCE</scope>
</reference>
<evidence type="ECO:0000256" key="4">
    <source>
        <dbReference type="ARBA" id="ARBA00022728"/>
    </source>
</evidence>
<dbReference type="Gene3D" id="3.60.10.10">
    <property type="entry name" value="Endonuclease/exonuclease/phosphatase"/>
    <property type="match status" value="1"/>
</dbReference>
<evidence type="ECO:0000256" key="3">
    <source>
        <dbReference type="ARBA" id="ARBA00022664"/>
    </source>
</evidence>
<dbReference type="GO" id="GO:0005681">
    <property type="term" value="C:spliceosomal complex"/>
    <property type="evidence" value="ECO:0007669"/>
    <property type="project" value="UniProtKB-KW"/>
</dbReference>
<evidence type="ECO:0000256" key="6">
    <source>
        <dbReference type="ARBA" id="ARBA00023187"/>
    </source>
</evidence>
<dbReference type="PANTHER" id="PTHR11246">
    <property type="entry name" value="PRE-MRNA SPLICING FACTOR"/>
    <property type="match status" value="1"/>
</dbReference>
<protein>
    <submittedName>
        <fullName evidence="11">Endonuclease/exonuclease/phosphatase</fullName>
    </submittedName>
</protein>